<dbReference type="AlphaFoldDB" id="A0A369XJZ9"/>
<sequence>MTVKHSNDLDMLIVSAIEHPMTLHLQPPRARPDIILRRSQRQNCQKTLNFPIQVSLGFSPRRR</sequence>
<dbReference type="EMBL" id="QPGA01000019">
    <property type="protein sequence ID" value="RDE50463.1"/>
    <property type="molecule type" value="Genomic_DNA"/>
</dbReference>
<name>A0A369XJZ9_9PROT</name>
<evidence type="ECO:0000313" key="2">
    <source>
        <dbReference type="Proteomes" id="UP000253831"/>
    </source>
</evidence>
<comment type="caution">
    <text evidence="1">The sequence shown here is derived from an EMBL/GenBank/DDBJ whole genome shotgun (WGS) entry which is preliminary data.</text>
</comment>
<reference evidence="1 2" key="1">
    <citation type="submission" date="2018-05" db="EMBL/GenBank/DDBJ databases">
        <title>Integrated omic analyses show evidence that a Ca. Accumulibacter phosphatis strain performs denitrification under micro-aerobic conditions.</title>
        <authorList>
            <person name="Camejo P.Y."/>
            <person name="Katherine M.D."/>
            <person name="Daniel N.R."/>
        </authorList>
    </citation>
    <scope>NUCLEOTIDE SEQUENCE [LARGE SCALE GENOMIC DNA]</scope>
    <source>
        <strain evidence="1">UW-LDO-IC</strain>
    </source>
</reference>
<dbReference type="Proteomes" id="UP000253831">
    <property type="component" value="Unassembled WGS sequence"/>
</dbReference>
<evidence type="ECO:0000313" key="1">
    <source>
        <dbReference type="EMBL" id="RDE50463.1"/>
    </source>
</evidence>
<protein>
    <submittedName>
        <fullName evidence="1">Uncharacterized protein</fullName>
    </submittedName>
</protein>
<proteinExistence type="predicted"/>
<accession>A0A369XJZ9</accession>
<gene>
    <name evidence="1" type="ORF">DVS81_11035</name>
</gene>
<organism evidence="1 2">
    <name type="scientific">Candidatus Accumulibacter meliphilus</name>
    <dbReference type="NCBI Taxonomy" id="2211374"/>
    <lineage>
        <taxon>Bacteria</taxon>
        <taxon>Pseudomonadati</taxon>
        <taxon>Pseudomonadota</taxon>
        <taxon>Betaproteobacteria</taxon>
        <taxon>Candidatus Accumulibacter</taxon>
    </lineage>
</organism>